<reference evidence="3" key="1">
    <citation type="submission" date="2015-07" db="EMBL/GenBank/DDBJ databases">
        <title>Whole genome sequence of an Ensifer adhaerens strain isolated from a cave pool in the Wind Cave National Park.</title>
        <authorList>
            <person name="Eng W.W.H."/>
            <person name="Gan H.M."/>
            <person name="Barton H.A."/>
            <person name="Savka M.A."/>
        </authorList>
    </citation>
    <scope>NUCLEOTIDE SEQUENCE [LARGE SCALE GENOMIC DNA]</scope>
    <source>
        <strain evidence="3">SD006</strain>
    </source>
</reference>
<dbReference type="RefSeq" id="WP_053250107.1">
    <property type="nucleotide sequence ID" value="NZ_LGAP01000011.1"/>
</dbReference>
<dbReference type="EMBL" id="LGAP01000011">
    <property type="protein sequence ID" value="KOF17347.1"/>
    <property type="molecule type" value="Genomic_DNA"/>
</dbReference>
<gene>
    <name evidence="2" type="ORF">AC244_17580</name>
</gene>
<accession>A0A0L8BRJ6</accession>
<protein>
    <submittedName>
        <fullName evidence="2">Uncharacterized protein</fullName>
    </submittedName>
</protein>
<evidence type="ECO:0000313" key="2">
    <source>
        <dbReference type="EMBL" id="KOF17347.1"/>
    </source>
</evidence>
<name>A0A0L8BRJ6_ENSAD</name>
<keyword evidence="1" id="KW-0732">Signal</keyword>
<evidence type="ECO:0000313" key="3">
    <source>
        <dbReference type="Proteomes" id="UP000037425"/>
    </source>
</evidence>
<dbReference type="AlphaFoldDB" id="A0A0L8BRJ6"/>
<feature type="signal peptide" evidence="1">
    <location>
        <begin position="1"/>
        <end position="23"/>
    </location>
</feature>
<organism evidence="2 3">
    <name type="scientific">Ensifer adhaerens</name>
    <name type="common">Sinorhizobium morelense</name>
    <dbReference type="NCBI Taxonomy" id="106592"/>
    <lineage>
        <taxon>Bacteria</taxon>
        <taxon>Pseudomonadati</taxon>
        <taxon>Pseudomonadota</taxon>
        <taxon>Alphaproteobacteria</taxon>
        <taxon>Hyphomicrobiales</taxon>
        <taxon>Rhizobiaceae</taxon>
        <taxon>Sinorhizobium/Ensifer group</taxon>
        <taxon>Ensifer</taxon>
    </lineage>
</organism>
<dbReference type="Proteomes" id="UP000037425">
    <property type="component" value="Unassembled WGS sequence"/>
</dbReference>
<evidence type="ECO:0000256" key="1">
    <source>
        <dbReference type="SAM" id="SignalP"/>
    </source>
</evidence>
<feature type="chain" id="PRO_5005581093" evidence="1">
    <location>
        <begin position="24"/>
        <end position="157"/>
    </location>
</feature>
<dbReference type="PATRIC" id="fig|106592.7.peg.1298"/>
<comment type="caution">
    <text evidence="2">The sequence shown here is derived from an EMBL/GenBank/DDBJ whole genome shotgun (WGS) entry which is preliminary data.</text>
</comment>
<proteinExistence type="predicted"/>
<dbReference type="OrthoDB" id="8421230at2"/>
<sequence length="157" mass="17088">MRGRIGVLVLIGALLLATQPARADDGEFFGLWREVGAKPIGYEGCLSIARHGTVLTIVSEAGWSAVAAADSYVYASYASGTGRWQPDIGGKYPHAPFEVYLALAGSRLFVALMTKSDRSPSPPVKLIYERRPPAEDEELGEVRKIKIGRECSRHCRP</sequence>